<dbReference type="AlphaFoldDB" id="A0A1M6NSE4"/>
<sequence>MFRKLALGALAAASIVAVAPSAASAHGMGGGHGGGHWGGGHGHWGGGHGHWGWGHDHYYRSRFYIGGSCYKTIFTEFGPRRVNVCDIY</sequence>
<feature type="signal peptide" evidence="1">
    <location>
        <begin position="1"/>
        <end position="25"/>
    </location>
</feature>
<dbReference type="Proteomes" id="UP000189935">
    <property type="component" value="Chromosome I"/>
</dbReference>
<name>A0A1M6NSE4_9BRAD</name>
<evidence type="ECO:0008006" key="4">
    <source>
        <dbReference type="Google" id="ProtNLM"/>
    </source>
</evidence>
<evidence type="ECO:0000313" key="3">
    <source>
        <dbReference type="Proteomes" id="UP000189935"/>
    </source>
</evidence>
<keyword evidence="1" id="KW-0732">Signal</keyword>
<accession>A0A1M6NSE4</accession>
<dbReference type="RefSeq" id="WP_079538077.1">
    <property type="nucleotide sequence ID" value="NZ_LT670844.1"/>
</dbReference>
<protein>
    <recommendedName>
        <fullName evidence="4">Sulfur globule protein</fullName>
    </recommendedName>
</protein>
<dbReference type="EMBL" id="LT670844">
    <property type="protein sequence ID" value="SHJ98586.1"/>
    <property type="molecule type" value="Genomic_DNA"/>
</dbReference>
<evidence type="ECO:0000313" key="2">
    <source>
        <dbReference type="EMBL" id="SHJ98586.1"/>
    </source>
</evidence>
<gene>
    <name evidence="2" type="ORF">SAMN05444159_2097</name>
</gene>
<reference evidence="2 3" key="1">
    <citation type="submission" date="2016-11" db="EMBL/GenBank/DDBJ databases">
        <authorList>
            <person name="Jaros S."/>
            <person name="Januszkiewicz K."/>
            <person name="Wedrychowicz H."/>
        </authorList>
    </citation>
    <scope>NUCLEOTIDE SEQUENCE [LARGE SCALE GENOMIC DNA]</scope>
    <source>
        <strain evidence="2 3">GAS499</strain>
    </source>
</reference>
<organism evidence="2 3">
    <name type="scientific">Bradyrhizobium lablabi</name>
    <dbReference type="NCBI Taxonomy" id="722472"/>
    <lineage>
        <taxon>Bacteria</taxon>
        <taxon>Pseudomonadati</taxon>
        <taxon>Pseudomonadota</taxon>
        <taxon>Alphaproteobacteria</taxon>
        <taxon>Hyphomicrobiales</taxon>
        <taxon>Nitrobacteraceae</taxon>
        <taxon>Bradyrhizobium</taxon>
    </lineage>
</organism>
<evidence type="ECO:0000256" key="1">
    <source>
        <dbReference type="SAM" id="SignalP"/>
    </source>
</evidence>
<feature type="chain" id="PRO_5013087709" description="Sulfur globule protein" evidence="1">
    <location>
        <begin position="26"/>
        <end position="88"/>
    </location>
</feature>
<proteinExistence type="predicted"/>